<dbReference type="EMBL" id="CP001841">
    <property type="protein sequence ID" value="AEF83436.1"/>
    <property type="molecule type" value="Genomic_DNA"/>
</dbReference>
<feature type="chain" id="PRO_5003329490" evidence="1">
    <location>
        <begin position="19"/>
        <end position="662"/>
    </location>
</feature>
<dbReference type="InterPro" id="IPR009003">
    <property type="entry name" value="Peptidase_S1_PA"/>
</dbReference>
<dbReference type="PRINTS" id="PR00834">
    <property type="entry name" value="PROTEASES2C"/>
</dbReference>
<sequence>MKKNLSRLAIIAAAIALAISCASSPGGQSGSGLPSKTLALVQNAVFEVVLEKPADDPVTYDKELDWEKVPYAIRTDKYYSIGTAFAISRTELITAFHVINLGYESLTYTKYFVRDSQGQVYEVDTVNGGSNERDYLIFTVKDKTFDQFFQFERNYKTGDPVYSIGNALGEGIVVRNGLVLGTIPEEESGRWNLLKSSADGNPGNSGGPLVTPAGKVIALVTALRDNILYSTPAEVILDDSKDSLAYRHKNRFGHLILANKLNNTFETQAALPSQYLDVRANIRSAYEKNYDASMSKLFAEAPEYLTGPNNSYILSSSLSSTFPELAFVDSNDDNWKLSGLEKKSYNLPDNGRLTHAQVGGYDFYKIKKPLSVSIEKACTDPKYIQDLILQTIRTERTLWGNDKYRILSYGAPAAVGEYKDALGRTWITANWHVDFDDEVQIVFILPLPNGPVVVSCLKDSAFLMDYEWDMKKTCDHAFAAYDANFTEWDDFLTLKKYIPDFLKSLTFNWSAPNKNFVFKCGPVSINADANVFEWAYDSEIFLAPTWYKKGGKLEYGVRKIIIDRDVRGNDFLVLYRNIKPDPILGTSALENWNDLLQEKFPFDEKPAISVKDNTGSVGAIVKAQNVDPDVRFSLYFSMENPQGEGNLSQRLTALKSGLTITD</sequence>
<gene>
    <name evidence="2" type="ordered locus">TREAZ_3078</name>
</gene>
<organism evidence="2 3">
    <name type="scientific">Leadbettera azotonutricia (strain ATCC BAA-888 / DSM 13862 / ZAS-9)</name>
    <name type="common">Treponema azotonutricium</name>
    <dbReference type="NCBI Taxonomy" id="545695"/>
    <lineage>
        <taxon>Bacteria</taxon>
        <taxon>Pseudomonadati</taxon>
        <taxon>Spirochaetota</taxon>
        <taxon>Spirochaetia</taxon>
        <taxon>Spirochaetales</taxon>
        <taxon>Breznakiellaceae</taxon>
        <taxon>Leadbettera</taxon>
    </lineage>
</organism>
<evidence type="ECO:0000313" key="3">
    <source>
        <dbReference type="Proteomes" id="UP000009222"/>
    </source>
</evidence>
<evidence type="ECO:0000313" key="2">
    <source>
        <dbReference type="EMBL" id="AEF83436.1"/>
    </source>
</evidence>
<dbReference type="SUPFAM" id="SSF50494">
    <property type="entry name" value="Trypsin-like serine proteases"/>
    <property type="match status" value="1"/>
</dbReference>
<dbReference type="Pfam" id="PF13365">
    <property type="entry name" value="Trypsin_2"/>
    <property type="match status" value="1"/>
</dbReference>
<evidence type="ECO:0000256" key="1">
    <source>
        <dbReference type="SAM" id="SignalP"/>
    </source>
</evidence>
<dbReference type="GO" id="GO:0004252">
    <property type="term" value="F:serine-type endopeptidase activity"/>
    <property type="evidence" value="ECO:0007669"/>
    <property type="project" value="InterPro"/>
</dbReference>
<dbReference type="AlphaFoldDB" id="F5YAJ0"/>
<keyword evidence="3" id="KW-1185">Reference proteome</keyword>
<reference evidence="2 3" key="2">
    <citation type="journal article" date="2011" name="ISME J.">
        <title>RNA-seq reveals cooperative metabolic interactions between two termite-gut spirochete species in co-culture.</title>
        <authorList>
            <person name="Rosenthal A.Z."/>
            <person name="Matson E.G."/>
            <person name="Eldar A."/>
            <person name="Leadbetter J.R."/>
        </authorList>
    </citation>
    <scope>NUCLEOTIDE SEQUENCE [LARGE SCALE GENOMIC DNA]</scope>
    <source>
        <strain evidence="3">ATCC BAA-888 / DSM 13862 / ZAS-9</strain>
    </source>
</reference>
<accession>F5YAJ0</accession>
<dbReference type="InterPro" id="IPR001940">
    <property type="entry name" value="Peptidase_S1C"/>
</dbReference>
<dbReference type="HOGENOM" id="CLU_422578_0_0_12"/>
<dbReference type="KEGG" id="taz:TREAZ_3078"/>
<dbReference type="OrthoDB" id="212300at2"/>
<keyword evidence="1" id="KW-0732">Signal</keyword>
<dbReference type="STRING" id="545695.TREAZ_3078"/>
<dbReference type="Gene3D" id="2.40.10.120">
    <property type="match status" value="1"/>
</dbReference>
<keyword evidence="2" id="KW-0449">Lipoprotein</keyword>
<dbReference type="eggNOG" id="COG0265">
    <property type="taxonomic scope" value="Bacteria"/>
</dbReference>
<dbReference type="InParanoid" id="F5YAJ0"/>
<reference evidence="3" key="1">
    <citation type="submission" date="2009-12" db="EMBL/GenBank/DDBJ databases">
        <title>Complete sequence of Treponema azotonutricium strain ZAS-9.</title>
        <authorList>
            <person name="Tetu S.G."/>
            <person name="Matson E."/>
            <person name="Ren Q."/>
            <person name="Seshadri R."/>
            <person name="Elbourne L."/>
            <person name="Hassan K.A."/>
            <person name="Durkin A."/>
            <person name="Radune D."/>
            <person name="Mohamoud Y."/>
            <person name="Shay R."/>
            <person name="Jin S."/>
            <person name="Zhang X."/>
            <person name="Lucey K."/>
            <person name="Ballor N.R."/>
            <person name="Ottesen E."/>
            <person name="Rosenthal R."/>
            <person name="Allen A."/>
            <person name="Leadbetter J.R."/>
            <person name="Paulsen I.T."/>
        </authorList>
    </citation>
    <scope>NUCLEOTIDE SEQUENCE [LARGE SCALE GENOMIC DNA]</scope>
    <source>
        <strain evidence="3">ATCC BAA-888 / DSM 13862 / ZAS-9</strain>
    </source>
</reference>
<dbReference type="RefSeq" id="WP_015712476.1">
    <property type="nucleotide sequence ID" value="NC_015577.1"/>
</dbReference>
<dbReference type="GO" id="GO:0006508">
    <property type="term" value="P:proteolysis"/>
    <property type="evidence" value="ECO:0007669"/>
    <property type="project" value="InterPro"/>
</dbReference>
<dbReference type="PROSITE" id="PS51257">
    <property type="entry name" value="PROKAR_LIPOPROTEIN"/>
    <property type="match status" value="1"/>
</dbReference>
<dbReference type="Proteomes" id="UP000009222">
    <property type="component" value="Chromosome"/>
</dbReference>
<feature type="signal peptide" evidence="1">
    <location>
        <begin position="1"/>
        <end position="18"/>
    </location>
</feature>
<name>F5YAJ0_LEAAZ</name>
<protein>
    <submittedName>
        <fullName evidence="2">Putative lipoprotein</fullName>
    </submittedName>
</protein>
<proteinExistence type="predicted"/>